<proteinExistence type="predicted"/>
<evidence type="ECO:0000256" key="1">
    <source>
        <dbReference type="ARBA" id="ARBA00022553"/>
    </source>
</evidence>
<dbReference type="PANTHER" id="PTHR44591:SF3">
    <property type="entry name" value="RESPONSE REGULATORY DOMAIN-CONTAINING PROTEIN"/>
    <property type="match status" value="1"/>
</dbReference>
<feature type="modified residue" description="4-aspartylphosphate" evidence="2">
    <location>
        <position position="55"/>
    </location>
</feature>
<dbReference type="SMART" id="SM00448">
    <property type="entry name" value="REC"/>
    <property type="match status" value="1"/>
</dbReference>
<dbReference type="InterPro" id="IPR001789">
    <property type="entry name" value="Sig_transdc_resp-reg_receiver"/>
</dbReference>
<comment type="caution">
    <text evidence="4">The sequence shown here is derived from an EMBL/GenBank/DDBJ whole genome shotgun (WGS) entry which is preliminary data.</text>
</comment>
<dbReference type="AlphaFoldDB" id="A0A7W7ZM62"/>
<evidence type="ECO:0000313" key="5">
    <source>
        <dbReference type="Proteomes" id="UP000584867"/>
    </source>
</evidence>
<dbReference type="Gene3D" id="3.40.50.2300">
    <property type="match status" value="1"/>
</dbReference>
<reference evidence="4 5" key="1">
    <citation type="submission" date="2020-08" db="EMBL/GenBank/DDBJ databases">
        <title>Genomic Encyclopedia of Type Strains, Phase IV (KMG-V): Genome sequencing to study the core and pangenomes of soil and plant-associated prokaryotes.</title>
        <authorList>
            <person name="Whitman W."/>
        </authorList>
    </citation>
    <scope>NUCLEOTIDE SEQUENCE [LARGE SCALE GENOMIC DNA]</scope>
    <source>
        <strain evidence="4 5">X5P3</strain>
    </source>
</reference>
<dbReference type="CDD" id="cd00156">
    <property type="entry name" value="REC"/>
    <property type="match status" value="1"/>
</dbReference>
<dbReference type="InterPro" id="IPR011006">
    <property type="entry name" value="CheY-like_superfamily"/>
</dbReference>
<dbReference type="InterPro" id="IPR050595">
    <property type="entry name" value="Bact_response_regulator"/>
</dbReference>
<dbReference type="SUPFAM" id="SSF52172">
    <property type="entry name" value="CheY-like"/>
    <property type="match status" value="1"/>
</dbReference>
<evidence type="ECO:0000313" key="4">
    <source>
        <dbReference type="EMBL" id="MBB5062496.1"/>
    </source>
</evidence>
<feature type="domain" description="Response regulatory" evidence="3">
    <location>
        <begin position="6"/>
        <end position="118"/>
    </location>
</feature>
<dbReference type="EMBL" id="JACHIO010000003">
    <property type="protein sequence ID" value="MBB5062496.1"/>
    <property type="molecule type" value="Genomic_DNA"/>
</dbReference>
<sequence>MNAANDIVVVDDNPTLLILLSEIFREHGYTVRTAADGFAALAVIRDRIPTVLLSDLYMQGMSGFELLSVVRRRFPVIAAVAMSGAYSGEDVPAGVAADGFYAKGSSSPALLFRILAAIGDQGLRQSRRAQAPIWVPALPFHDRERSTMSVACPECLRPFAHFLHEGLPHERDSNCPHCSCPVKLAIVRAAKELDATTIPSSMTSTNGLRSSLDTYFGSALHSEQLSR</sequence>
<dbReference type="Pfam" id="PF00072">
    <property type="entry name" value="Response_reg"/>
    <property type="match status" value="1"/>
</dbReference>
<dbReference type="Proteomes" id="UP000584867">
    <property type="component" value="Unassembled WGS sequence"/>
</dbReference>
<protein>
    <submittedName>
        <fullName evidence="4">CheY-like chemotaxis protein</fullName>
    </submittedName>
</protein>
<keyword evidence="1 2" id="KW-0597">Phosphoprotein</keyword>
<organism evidence="4 5">
    <name type="scientific">Granulicella mallensis</name>
    <dbReference type="NCBI Taxonomy" id="940614"/>
    <lineage>
        <taxon>Bacteria</taxon>
        <taxon>Pseudomonadati</taxon>
        <taxon>Acidobacteriota</taxon>
        <taxon>Terriglobia</taxon>
        <taxon>Terriglobales</taxon>
        <taxon>Acidobacteriaceae</taxon>
        <taxon>Granulicella</taxon>
    </lineage>
</organism>
<evidence type="ECO:0000256" key="2">
    <source>
        <dbReference type="PROSITE-ProRule" id="PRU00169"/>
    </source>
</evidence>
<dbReference type="GO" id="GO:0000160">
    <property type="term" value="P:phosphorelay signal transduction system"/>
    <property type="evidence" value="ECO:0007669"/>
    <property type="project" value="InterPro"/>
</dbReference>
<dbReference type="PROSITE" id="PS50110">
    <property type="entry name" value="RESPONSE_REGULATORY"/>
    <property type="match status" value="1"/>
</dbReference>
<dbReference type="PANTHER" id="PTHR44591">
    <property type="entry name" value="STRESS RESPONSE REGULATOR PROTEIN 1"/>
    <property type="match status" value="1"/>
</dbReference>
<evidence type="ECO:0000259" key="3">
    <source>
        <dbReference type="PROSITE" id="PS50110"/>
    </source>
</evidence>
<accession>A0A7W7ZM62</accession>
<name>A0A7W7ZM62_9BACT</name>
<dbReference type="RefSeq" id="WP_184252998.1">
    <property type="nucleotide sequence ID" value="NZ_JACHIO010000003.1"/>
</dbReference>
<gene>
    <name evidence="4" type="ORF">HDF15_000826</name>
</gene>